<evidence type="ECO:0000256" key="6">
    <source>
        <dbReference type="PROSITE-ProRule" id="PRU01373"/>
    </source>
</evidence>
<keyword evidence="3 6" id="KW-0133">Cell shape</keyword>
<feature type="chain" id="PRO_5021732663" description="L,D-TPase catalytic domain-containing protein" evidence="8">
    <location>
        <begin position="40"/>
        <end position="250"/>
    </location>
</feature>
<comment type="caution">
    <text evidence="10">The sequence shown here is derived from an EMBL/GenBank/DDBJ whole genome shotgun (WGS) entry which is preliminary data.</text>
</comment>
<name>A0A511DCC8_9PSEU</name>
<feature type="domain" description="L,D-TPase catalytic" evidence="9">
    <location>
        <begin position="143"/>
        <end position="250"/>
    </location>
</feature>
<keyword evidence="5 6" id="KW-0961">Cell wall biogenesis/degradation</keyword>
<dbReference type="GO" id="GO:0071555">
    <property type="term" value="P:cell wall organization"/>
    <property type="evidence" value="ECO:0007669"/>
    <property type="project" value="UniProtKB-UniRule"/>
</dbReference>
<dbReference type="SUPFAM" id="SSF141523">
    <property type="entry name" value="L,D-transpeptidase catalytic domain-like"/>
    <property type="match status" value="1"/>
</dbReference>
<dbReference type="InterPro" id="IPR050979">
    <property type="entry name" value="LD-transpeptidase"/>
</dbReference>
<dbReference type="UniPathway" id="UPA00219"/>
<sequence length="250" mass="25825">MGAHRWRRVTSRPVRTRRALVAAALVAITGLAGTGVALAAPAGPPPAEPPPTASGLDPVRADLPVLGTAPRTATTDAPPSSTAQRSTAPPSTTPPSTAPPSTTTTTTAPTTRATAQHSTTPRTTTAPAARPDGVAGTPCTATARACVDLATRTAWLLDGDQVVRGPVAMQHGGSEYPTPTGTFAVQWKAEQYTSREFGTPMPYSVFFAPGGVAFHEGRQDTPSAGCVKLVHDDAKAWFSYLQVGDEVQVH</sequence>
<dbReference type="GO" id="GO:0005576">
    <property type="term" value="C:extracellular region"/>
    <property type="evidence" value="ECO:0007669"/>
    <property type="project" value="TreeGrafter"/>
</dbReference>
<dbReference type="GO" id="GO:0008360">
    <property type="term" value="P:regulation of cell shape"/>
    <property type="evidence" value="ECO:0007669"/>
    <property type="project" value="UniProtKB-UniRule"/>
</dbReference>
<dbReference type="AlphaFoldDB" id="A0A511DCC8"/>
<evidence type="ECO:0000256" key="7">
    <source>
        <dbReference type="SAM" id="MobiDB-lite"/>
    </source>
</evidence>
<dbReference type="Proteomes" id="UP000321685">
    <property type="component" value="Unassembled WGS sequence"/>
</dbReference>
<dbReference type="GO" id="GO:0071972">
    <property type="term" value="F:peptidoglycan L,D-transpeptidase activity"/>
    <property type="evidence" value="ECO:0007669"/>
    <property type="project" value="TreeGrafter"/>
</dbReference>
<gene>
    <name evidence="10" type="ORF">PSU4_02680</name>
</gene>
<evidence type="ECO:0000256" key="2">
    <source>
        <dbReference type="ARBA" id="ARBA00022679"/>
    </source>
</evidence>
<dbReference type="Gene3D" id="2.40.440.10">
    <property type="entry name" value="L,D-transpeptidase catalytic domain-like"/>
    <property type="match status" value="1"/>
</dbReference>
<reference evidence="10 11" key="1">
    <citation type="submission" date="2019-07" db="EMBL/GenBank/DDBJ databases">
        <title>Whole genome shotgun sequence of Pseudonocardia sulfidoxydans NBRC 16205.</title>
        <authorList>
            <person name="Hosoyama A."/>
            <person name="Uohara A."/>
            <person name="Ohji S."/>
            <person name="Ichikawa N."/>
        </authorList>
    </citation>
    <scope>NUCLEOTIDE SEQUENCE [LARGE SCALE GENOMIC DNA]</scope>
    <source>
        <strain evidence="10 11">NBRC 16205</strain>
    </source>
</reference>
<evidence type="ECO:0000313" key="10">
    <source>
        <dbReference type="EMBL" id="GEL21314.1"/>
    </source>
</evidence>
<evidence type="ECO:0000256" key="1">
    <source>
        <dbReference type="ARBA" id="ARBA00004752"/>
    </source>
</evidence>
<dbReference type="CDD" id="cd16913">
    <property type="entry name" value="YkuD_like"/>
    <property type="match status" value="1"/>
</dbReference>
<evidence type="ECO:0000256" key="5">
    <source>
        <dbReference type="ARBA" id="ARBA00023316"/>
    </source>
</evidence>
<feature type="compositionally biased region" description="Pro residues" evidence="7">
    <location>
        <begin position="42"/>
        <end position="52"/>
    </location>
</feature>
<feature type="compositionally biased region" description="Low complexity" evidence="7">
    <location>
        <begin position="68"/>
        <end position="90"/>
    </location>
</feature>
<dbReference type="GO" id="GO:0016740">
    <property type="term" value="F:transferase activity"/>
    <property type="evidence" value="ECO:0007669"/>
    <property type="project" value="UniProtKB-KW"/>
</dbReference>
<dbReference type="Pfam" id="PF03734">
    <property type="entry name" value="YkuD"/>
    <property type="match status" value="1"/>
</dbReference>
<accession>A0A511DCC8</accession>
<dbReference type="GO" id="GO:0018104">
    <property type="term" value="P:peptidoglycan-protein cross-linking"/>
    <property type="evidence" value="ECO:0007669"/>
    <property type="project" value="TreeGrafter"/>
</dbReference>
<feature type="compositionally biased region" description="Low complexity" evidence="7">
    <location>
        <begin position="99"/>
        <end position="131"/>
    </location>
</feature>
<dbReference type="PROSITE" id="PS52029">
    <property type="entry name" value="LD_TPASE"/>
    <property type="match status" value="1"/>
</dbReference>
<dbReference type="PANTHER" id="PTHR30582:SF33">
    <property type="entry name" value="EXPORTED PROTEIN"/>
    <property type="match status" value="1"/>
</dbReference>
<dbReference type="InterPro" id="IPR038063">
    <property type="entry name" value="Transpep_catalytic_dom"/>
</dbReference>
<feature type="active site" description="Proton donor/acceptor" evidence="6">
    <location>
        <position position="215"/>
    </location>
</feature>
<feature type="signal peptide" evidence="8">
    <location>
        <begin position="1"/>
        <end position="39"/>
    </location>
</feature>
<comment type="pathway">
    <text evidence="1 6">Cell wall biogenesis; peptidoglycan biosynthesis.</text>
</comment>
<evidence type="ECO:0000313" key="11">
    <source>
        <dbReference type="Proteomes" id="UP000321685"/>
    </source>
</evidence>
<dbReference type="InterPro" id="IPR005490">
    <property type="entry name" value="LD_TPept_cat_dom"/>
</dbReference>
<evidence type="ECO:0000256" key="4">
    <source>
        <dbReference type="ARBA" id="ARBA00022984"/>
    </source>
</evidence>
<keyword evidence="2" id="KW-0808">Transferase</keyword>
<keyword evidence="4 6" id="KW-0573">Peptidoglycan synthesis</keyword>
<dbReference type="PANTHER" id="PTHR30582">
    <property type="entry name" value="L,D-TRANSPEPTIDASE"/>
    <property type="match status" value="1"/>
</dbReference>
<proteinExistence type="predicted"/>
<keyword evidence="8" id="KW-0732">Signal</keyword>
<evidence type="ECO:0000259" key="9">
    <source>
        <dbReference type="PROSITE" id="PS52029"/>
    </source>
</evidence>
<keyword evidence="11" id="KW-1185">Reference proteome</keyword>
<feature type="active site" description="Nucleophile" evidence="6">
    <location>
        <position position="226"/>
    </location>
</feature>
<feature type="region of interest" description="Disordered" evidence="7">
    <location>
        <begin position="41"/>
        <end position="135"/>
    </location>
</feature>
<dbReference type="EMBL" id="BJVJ01000002">
    <property type="protein sequence ID" value="GEL21314.1"/>
    <property type="molecule type" value="Genomic_DNA"/>
</dbReference>
<evidence type="ECO:0000256" key="3">
    <source>
        <dbReference type="ARBA" id="ARBA00022960"/>
    </source>
</evidence>
<protein>
    <recommendedName>
        <fullName evidence="9">L,D-TPase catalytic domain-containing protein</fullName>
    </recommendedName>
</protein>
<organism evidence="10 11">
    <name type="scientific">Pseudonocardia sulfidoxydans NBRC 16205</name>
    <dbReference type="NCBI Taxonomy" id="1223511"/>
    <lineage>
        <taxon>Bacteria</taxon>
        <taxon>Bacillati</taxon>
        <taxon>Actinomycetota</taxon>
        <taxon>Actinomycetes</taxon>
        <taxon>Pseudonocardiales</taxon>
        <taxon>Pseudonocardiaceae</taxon>
        <taxon>Pseudonocardia</taxon>
    </lineage>
</organism>
<evidence type="ECO:0000256" key="8">
    <source>
        <dbReference type="SAM" id="SignalP"/>
    </source>
</evidence>